<reference evidence="1 2" key="1">
    <citation type="submission" date="2018-11" db="EMBL/GenBank/DDBJ databases">
        <title>Whole genome sequence of Streptomyces paromomycinus NBRC 15454(T).</title>
        <authorList>
            <person name="Komaki H."/>
            <person name="Tamura T."/>
        </authorList>
    </citation>
    <scope>NUCLEOTIDE SEQUENCE [LARGE SCALE GENOMIC DNA]</scope>
    <source>
        <strain evidence="1 2">NBRC 15454</strain>
    </source>
</reference>
<protein>
    <submittedName>
        <fullName evidence="1">Uncharacterized protein</fullName>
    </submittedName>
</protein>
<proteinExistence type="predicted"/>
<dbReference type="AlphaFoldDB" id="A0A401VZ24"/>
<organism evidence="1 2">
    <name type="scientific">Streptomyces paromomycinus</name>
    <name type="common">Streptomyces rimosus subsp. paromomycinus</name>
    <dbReference type="NCBI Taxonomy" id="92743"/>
    <lineage>
        <taxon>Bacteria</taxon>
        <taxon>Bacillati</taxon>
        <taxon>Actinomycetota</taxon>
        <taxon>Actinomycetes</taxon>
        <taxon>Kitasatosporales</taxon>
        <taxon>Streptomycetaceae</taxon>
        <taxon>Streptomyces</taxon>
    </lineage>
</organism>
<accession>A0A401VZ24</accession>
<name>A0A401VZ24_STREY</name>
<evidence type="ECO:0000313" key="2">
    <source>
        <dbReference type="Proteomes" id="UP000286746"/>
    </source>
</evidence>
<dbReference type="EMBL" id="BHZD01000001">
    <property type="protein sequence ID" value="GCD42330.1"/>
    <property type="molecule type" value="Genomic_DNA"/>
</dbReference>
<keyword evidence="2" id="KW-1185">Reference proteome</keyword>
<comment type="caution">
    <text evidence="1">The sequence shown here is derived from an EMBL/GenBank/DDBJ whole genome shotgun (WGS) entry which is preliminary data.</text>
</comment>
<gene>
    <name evidence="1" type="ORF">GKJPGBOP_01989</name>
</gene>
<dbReference type="Proteomes" id="UP000286746">
    <property type="component" value="Unassembled WGS sequence"/>
</dbReference>
<sequence length="92" mass="9746">MVAVTGRARGRLTAAVLVAVPQSVARLVGRLRQGQFETARRDTQDALDALRGLALLLDDHRGPAEDAGLRLVELLAQCGYPVPAVEMLGQGS</sequence>
<dbReference type="RefSeq" id="WP_125053733.1">
    <property type="nucleotide sequence ID" value="NZ_BHZD01000001.1"/>
</dbReference>
<evidence type="ECO:0000313" key="1">
    <source>
        <dbReference type="EMBL" id="GCD42330.1"/>
    </source>
</evidence>